<evidence type="ECO:0000313" key="1">
    <source>
        <dbReference type="EMBL" id="MER6269286.1"/>
    </source>
</evidence>
<dbReference type="EMBL" id="JBEOZM010000007">
    <property type="protein sequence ID" value="MER6269286.1"/>
    <property type="molecule type" value="Genomic_DNA"/>
</dbReference>
<comment type="caution">
    <text evidence="1">The sequence shown here is derived from an EMBL/GenBank/DDBJ whole genome shotgun (WGS) entry which is preliminary data.</text>
</comment>
<evidence type="ECO:0000313" key="2">
    <source>
        <dbReference type="Proteomes" id="UP001490365"/>
    </source>
</evidence>
<gene>
    <name evidence="1" type="ORF">ABT211_18595</name>
</gene>
<protein>
    <submittedName>
        <fullName evidence="1">Uncharacterized protein</fullName>
    </submittedName>
</protein>
<keyword evidence="2" id="KW-1185">Reference proteome</keyword>
<dbReference type="Proteomes" id="UP001490365">
    <property type="component" value="Unassembled WGS sequence"/>
</dbReference>
<proteinExistence type="predicted"/>
<reference evidence="1 2" key="1">
    <citation type="submission" date="2024-06" db="EMBL/GenBank/DDBJ databases">
        <title>The Natural Products Discovery Center: Release of the First 8490 Sequenced Strains for Exploring Actinobacteria Biosynthetic Diversity.</title>
        <authorList>
            <person name="Kalkreuter E."/>
            <person name="Kautsar S.A."/>
            <person name="Yang D."/>
            <person name="Bader C.D."/>
            <person name="Teijaro C.N."/>
            <person name="Fluegel L."/>
            <person name="Davis C.M."/>
            <person name="Simpson J.R."/>
            <person name="Lauterbach L."/>
            <person name="Steele A.D."/>
            <person name="Gui C."/>
            <person name="Meng S."/>
            <person name="Li G."/>
            <person name="Viehrig K."/>
            <person name="Ye F."/>
            <person name="Su P."/>
            <person name="Kiefer A.F."/>
            <person name="Nichols A."/>
            <person name="Cepeda A.J."/>
            <person name="Yan W."/>
            <person name="Fan B."/>
            <person name="Jiang Y."/>
            <person name="Adhikari A."/>
            <person name="Zheng C.-J."/>
            <person name="Schuster L."/>
            <person name="Cowan T.M."/>
            <person name="Smanski M.J."/>
            <person name="Chevrette M.G."/>
            <person name="De Carvalho L.P.S."/>
            <person name="Shen B."/>
        </authorList>
    </citation>
    <scope>NUCLEOTIDE SEQUENCE [LARGE SCALE GENOMIC DNA]</scope>
    <source>
        <strain evidence="1 2">NPDC001694</strain>
    </source>
</reference>
<sequence length="110" mass="12444">MTDPIDPVLLFDEDGRMFILHEPAVADELIDSTDQFFEGYDGLGRRVYAYGAPGHVSLAVAGTEPQSDELRTRVERYYFVFAARHPTRIPPQEANLAAFIRAVAEDWIEE</sequence>
<name>A0ABV1TGX3_9ACTN</name>
<dbReference type="RefSeq" id="WP_351957814.1">
    <property type="nucleotide sequence ID" value="NZ_JBEOZM010000007.1"/>
</dbReference>
<organism evidence="1 2">
    <name type="scientific">Streptomyces sp. 900105755</name>
    <dbReference type="NCBI Taxonomy" id="3154389"/>
    <lineage>
        <taxon>Bacteria</taxon>
        <taxon>Bacillati</taxon>
        <taxon>Actinomycetota</taxon>
        <taxon>Actinomycetes</taxon>
        <taxon>Kitasatosporales</taxon>
        <taxon>Streptomycetaceae</taxon>
        <taxon>Streptomyces</taxon>
    </lineage>
</organism>
<accession>A0ABV1TGX3</accession>